<dbReference type="EMBL" id="JBHUCZ010000012">
    <property type="protein sequence ID" value="MFD1568537.1"/>
    <property type="molecule type" value="Genomic_DNA"/>
</dbReference>
<sequence length="50" mass="5499">MECEECGVSDARDTIVRYETGDEEKIALCEDCQDAYAEGGLVDVVEPLND</sequence>
<accession>A0ABD6BU14</accession>
<dbReference type="RefSeq" id="WP_267648035.1">
    <property type="nucleotide sequence ID" value="NZ_JANHGR010000003.1"/>
</dbReference>
<proteinExistence type="predicted"/>
<evidence type="ECO:0008006" key="3">
    <source>
        <dbReference type="Google" id="ProtNLM"/>
    </source>
</evidence>
<dbReference type="Proteomes" id="UP001597139">
    <property type="component" value="Unassembled WGS sequence"/>
</dbReference>
<gene>
    <name evidence="1" type="ORF">ACFSAU_13660</name>
</gene>
<evidence type="ECO:0000313" key="2">
    <source>
        <dbReference type="Proteomes" id="UP001597139"/>
    </source>
</evidence>
<reference evidence="1 2" key="1">
    <citation type="journal article" date="2019" name="Int. J. Syst. Evol. Microbiol.">
        <title>The Global Catalogue of Microorganisms (GCM) 10K type strain sequencing project: providing services to taxonomists for standard genome sequencing and annotation.</title>
        <authorList>
            <consortium name="The Broad Institute Genomics Platform"/>
            <consortium name="The Broad Institute Genome Sequencing Center for Infectious Disease"/>
            <person name="Wu L."/>
            <person name="Ma J."/>
        </authorList>
    </citation>
    <scope>NUCLEOTIDE SEQUENCE [LARGE SCALE GENOMIC DNA]</scope>
    <source>
        <strain evidence="1 2">CGMCC 1.12859</strain>
    </source>
</reference>
<evidence type="ECO:0000313" key="1">
    <source>
        <dbReference type="EMBL" id="MFD1568537.1"/>
    </source>
</evidence>
<organism evidence="1 2">
    <name type="scientific">Halolamina litorea</name>
    <dbReference type="NCBI Taxonomy" id="1515593"/>
    <lineage>
        <taxon>Archaea</taxon>
        <taxon>Methanobacteriati</taxon>
        <taxon>Methanobacteriota</taxon>
        <taxon>Stenosarchaea group</taxon>
        <taxon>Halobacteria</taxon>
        <taxon>Halobacteriales</taxon>
        <taxon>Haloferacaceae</taxon>
    </lineage>
</organism>
<keyword evidence="2" id="KW-1185">Reference proteome</keyword>
<comment type="caution">
    <text evidence="1">The sequence shown here is derived from an EMBL/GenBank/DDBJ whole genome shotgun (WGS) entry which is preliminary data.</text>
</comment>
<protein>
    <recommendedName>
        <fullName evidence="3">Small CPxCG-related zinc finger protein</fullName>
    </recommendedName>
</protein>
<name>A0ABD6BU14_9EURY</name>
<dbReference type="AlphaFoldDB" id="A0ABD6BU14"/>